<name>A0A1L7RRN9_9ACTO</name>
<accession>A0A1L7RRN9</accession>
<dbReference type="EMBL" id="LK995535">
    <property type="protein sequence ID" value="CED92238.1"/>
    <property type="molecule type" value="Genomic_DNA"/>
</dbReference>
<dbReference type="AlphaFoldDB" id="A0A1L7RRN9"/>
<evidence type="ECO:0000313" key="2">
    <source>
        <dbReference type="EMBL" id="CED92238.1"/>
    </source>
</evidence>
<reference evidence="2" key="1">
    <citation type="submission" date="2014-07" db="EMBL/GenBank/DDBJ databases">
        <authorList>
            <person name="Zhang J.E."/>
            <person name="Yang H."/>
            <person name="Guo J."/>
            <person name="Deng Z."/>
            <person name="Luo H."/>
            <person name="Luo M."/>
            <person name="Zhao B."/>
        </authorList>
    </citation>
    <scope>NUCLEOTIDE SEQUENCE</scope>
    <source>
        <strain evidence="2">AM4</strain>
    </source>
</reference>
<gene>
    <name evidence="2" type="ORF">AAM4_2406</name>
</gene>
<dbReference type="Pfam" id="PF13524">
    <property type="entry name" value="Glyco_trans_1_2"/>
    <property type="match status" value="1"/>
</dbReference>
<organism evidence="2">
    <name type="scientific">Actinomyces succiniciruminis</name>
    <dbReference type="NCBI Taxonomy" id="1522002"/>
    <lineage>
        <taxon>Bacteria</taxon>
        <taxon>Bacillati</taxon>
        <taxon>Actinomycetota</taxon>
        <taxon>Actinomycetes</taxon>
        <taxon>Actinomycetales</taxon>
        <taxon>Actinomycetaceae</taxon>
        <taxon>Actinomyces</taxon>
    </lineage>
</organism>
<proteinExistence type="predicted"/>
<protein>
    <recommendedName>
        <fullName evidence="1">Spore protein YkvP/CgeB glycosyl transferase-like domain-containing protein</fullName>
    </recommendedName>
</protein>
<feature type="domain" description="Spore protein YkvP/CgeB glycosyl transferase-like" evidence="1">
    <location>
        <begin position="218"/>
        <end position="275"/>
    </location>
</feature>
<dbReference type="InterPro" id="IPR055259">
    <property type="entry name" value="YkvP/CgeB_Glyco_trans-like"/>
</dbReference>
<evidence type="ECO:0000259" key="1">
    <source>
        <dbReference type="Pfam" id="PF13524"/>
    </source>
</evidence>
<sequence>MKRAVFVCPGIGGQVAGGGWALYRSVALVLQHLAEEVVVLGPAGPMDGIGGAAVTTSDGVLSCLDMLSPDLIVKAAGSLSPEEDERLDRGLMDTGCDRRTSVVYFDCDAPSRIPMLWYQPSYYLSKLLQEGVPVVLWGGGARAVHGYRSAGADSVYYLRPPLLYCGLAHAIKCWGIESANPCKKVVVSDVSSGDERRERVDQLLADASSCGVGTRVVDQRVDPSRWLSAVADAGMVLNLLRSDVQGFSDLSASRVFEAVACGAVLVSEWYPGIDAVVPEPFRISLPSDLRGWQRLSDISEAELSLKVRGARRYLECGAREAFVHAVSVFGGLTPERSCGSWV</sequence>
<dbReference type="RefSeq" id="WP_425306128.1">
    <property type="nucleotide sequence ID" value="NZ_LK995535.1"/>
</dbReference>